<dbReference type="Gene3D" id="3.10.20.30">
    <property type="match status" value="1"/>
</dbReference>
<sequence length="65" mass="7680">MEIQVNKEVICIPPDYTIDMLLEHMNYTHYVAVFVNGKQLLMREYSHYRLQEKDQVKIIRPLGGG</sequence>
<dbReference type="RefSeq" id="WP_070964741.1">
    <property type="nucleotide sequence ID" value="NZ_CP017603.1"/>
</dbReference>
<dbReference type="KEGG" id="cfm:BJL90_04735"/>
<evidence type="ECO:0000313" key="2">
    <source>
        <dbReference type="EMBL" id="ARE89708.1"/>
    </source>
</evidence>
<proteinExistence type="predicted"/>
<dbReference type="Pfam" id="PF02597">
    <property type="entry name" value="ThiS"/>
    <property type="match status" value="1"/>
</dbReference>
<dbReference type="InterPro" id="IPR012675">
    <property type="entry name" value="Beta-grasp_dom_sf"/>
</dbReference>
<dbReference type="InterPro" id="IPR003749">
    <property type="entry name" value="ThiS/MoaD-like"/>
</dbReference>
<evidence type="ECO:0000313" key="3">
    <source>
        <dbReference type="Proteomes" id="UP000177894"/>
    </source>
</evidence>
<dbReference type="Proteomes" id="UP000177894">
    <property type="component" value="Chromosome"/>
</dbReference>
<accession>A0AAC9RS00</accession>
<reference evidence="2 4" key="2">
    <citation type="submission" date="2017-03" db="EMBL/GenBank/DDBJ databases">
        <title>Complete sequence of Clostridium formicaceticum DSM 92.</title>
        <authorList>
            <person name="Poehlein A."/>
            <person name="Karl M."/>
            <person name="Bengelsdorf F.R."/>
            <person name="Duerre P."/>
            <person name="Daniel R."/>
        </authorList>
    </citation>
    <scope>NUCLEOTIDE SEQUENCE [LARGE SCALE GENOMIC DNA]</scope>
    <source>
        <strain evidence="2 4">DSM 92</strain>
    </source>
</reference>
<dbReference type="EMBL" id="CP020559">
    <property type="protein sequence ID" value="ARE89708.1"/>
    <property type="molecule type" value="Genomic_DNA"/>
</dbReference>
<dbReference type="SUPFAM" id="SSF54285">
    <property type="entry name" value="MoaD/ThiS"/>
    <property type="match status" value="1"/>
</dbReference>
<dbReference type="InterPro" id="IPR016155">
    <property type="entry name" value="Mopterin_synth/thiamin_S_b"/>
</dbReference>
<dbReference type="NCBIfam" id="TIGR01683">
    <property type="entry name" value="thiS"/>
    <property type="match status" value="1"/>
</dbReference>
<protein>
    <submittedName>
        <fullName evidence="2">Sulfur carrier protein ThiS</fullName>
    </submittedName>
    <submittedName>
        <fullName evidence="1">Thiamine biosynthesis protein ThiS</fullName>
    </submittedName>
</protein>
<name>A0AAC9RS00_9CLOT</name>
<keyword evidence="3" id="KW-1185">Reference proteome</keyword>
<evidence type="ECO:0000313" key="4">
    <source>
        <dbReference type="Proteomes" id="UP000192478"/>
    </source>
</evidence>
<dbReference type="AlphaFoldDB" id="A0AAC9RS00"/>
<organism evidence="2 4">
    <name type="scientific">Clostridium formicaceticum</name>
    <dbReference type="NCBI Taxonomy" id="1497"/>
    <lineage>
        <taxon>Bacteria</taxon>
        <taxon>Bacillati</taxon>
        <taxon>Bacillota</taxon>
        <taxon>Clostridia</taxon>
        <taxon>Eubacteriales</taxon>
        <taxon>Clostridiaceae</taxon>
        <taxon>Clostridium</taxon>
    </lineage>
</organism>
<dbReference type="EMBL" id="CP017603">
    <property type="protein sequence ID" value="AOY75272.1"/>
    <property type="molecule type" value="Genomic_DNA"/>
</dbReference>
<evidence type="ECO:0000313" key="1">
    <source>
        <dbReference type="EMBL" id="AOY75272.1"/>
    </source>
</evidence>
<gene>
    <name evidence="1" type="ORF">BJL90_04735</name>
    <name evidence="2" type="ORF">CLFO_41890</name>
</gene>
<dbReference type="Proteomes" id="UP000192478">
    <property type="component" value="Chromosome"/>
</dbReference>
<reference evidence="1 3" key="1">
    <citation type="submission" date="2016-10" db="EMBL/GenBank/DDBJ databases">
        <title>Complete Genome Sequence of Acetogen Clostridium formicoaceticum ATCC 27076.</title>
        <authorList>
            <person name="Bao T."/>
            <person name="Cheng C."/>
            <person name="Zhao J."/>
            <person name="Yang S.-T."/>
            <person name="Wang J."/>
            <person name="Wang M."/>
        </authorList>
    </citation>
    <scope>NUCLEOTIDE SEQUENCE [LARGE SCALE GENOMIC DNA]</scope>
    <source>
        <strain evidence="1 3">ATCC 27076</strain>
    </source>
</reference>
<dbReference type="InterPro" id="IPR010035">
    <property type="entry name" value="Thi_S"/>
</dbReference>
<dbReference type="CDD" id="cd00565">
    <property type="entry name" value="Ubl_ThiS"/>
    <property type="match status" value="1"/>
</dbReference>